<dbReference type="Gene3D" id="1.20.120.1080">
    <property type="match status" value="1"/>
</dbReference>
<dbReference type="GO" id="GO:1990904">
    <property type="term" value="C:ribonucleoprotein complex"/>
    <property type="evidence" value="ECO:0007669"/>
    <property type="project" value="UniProtKB-ARBA"/>
</dbReference>
<dbReference type="PROSITE" id="PS51194">
    <property type="entry name" value="HELICASE_CTER"/>
    <property type="match status" value="1"/>
</dbReference>
<dbReference type="Proteomes" id="UP000076738">
    <property type="component" value="Unassembled WGS sequence"/>
</dbReference>
<dbReference type="InterPro" id="IPR048333">
    <property type="entry name" value="HA2_WH"/>
</dbReference>
<evidence type="ECO:0000256" key="4">
    <source>
        <dbReference type="ARBA" id="ARBA00022806"/>
    </source>
</evidence>
<feature type="region of interest" description="Disordered" evidence="6">
    <location>
        <begin position="1249"/>
        <end position="1297"/>
    </location>
</feature>
<name>A0A167JDP0_CALVF</name>
<keyword evidence="10" id="KW-1185">Reference proteome</keyword>
<gene>
    <name evidence="9" type="ORF">CALVIDRAFT_249860</name>
</gene>
<dbReference type="Pfam" id="PF21010">
    <property type="entry name" value="HA2_C"/>
    <property type="match status" value="1"/>
</dbReference>
<evidence type="ECO:0000259" key="8">
    <source>
        <dbReference type="PROSITE" id="PS51194"/>
    </source>
</evidence>
<dbReference type="InterPro" id="IPR002464">
    <property type="entry name" value="DNA/RNA_helicase_DEAH_CS"/>
</dbReference>
<dbReference type="STRING" id="1330018.A0A167JDP0"/>
<keyword evidence="4" id="KW-0347">Helicase</keyword>
<dbReference type="PROSITE" id="PS00690">
    <property type="entry name" value="DEAH_ATP_HELICASE"/>
    <property type="match status" value="1"/>
</dbReference>
<feature type="compositionally biased region" description="Basic and acidic residues" evidence="6">
    <location>
        <begin position="325"/>
        <end position="335"/>
    </location>
</feature>
<evidence type="ECO:0000256" key="1">
    <source>
        <dbReference type="ARBA" id="ARBA00012552"/>
    </source>
</evidence>
<dbReference type="FunFam" id="1.20.120.1080:FF:000002">
    <property type="entry name" value="Putative ATP-dependent RNA helicase DHX36"/>
    <property type="match status" value="1"/>
</dbReference>
<evidence type="ECO:0000313" key="10">
    <source>
        <dbReference type="Proteomes" id="UP000076738"/>
    </source>
</evidence>
<evidence type="ECO:0000313" key="9">
    <source>
        <dbReference type="EMBL" id="KZO93489.1"/>
    </source>
</evidence>
<dbReference type="InterPro" id="IPR014001">
    <property type="entry name" value="Helicase_ATP-bd"/>
</dbReference>
<dbReference type="GO" id="GO:0003724">
    <property type="term" value="F:RNA helicase activity"/>
    <property type="evidence" value="ECO:0007669"/>
    <property type="project" value="UniProtKB-EC"/>
</dbReference>
<dbReference type="PROSITE" id="PS51192">
    <property type="entry name" value="HELICASE_ATP_BIND_1"/>
    <property type="match status" value="1"/>
</dbReference>
<dbReference type="InterPro" id="IPR007502">
    <property type="entry name" value="Helicase-assoc_dom"/>
</dbReference>
<dbReference type="GO" id="GO:0005524">
    <property type="term" value="F:ATP binding"/>
    <property type="evidence" value="ECO:0007669"/>
    <property type="project" value="UniProtKB-KW"/>
</dbReference>
<dbReference type="InterPro" id="IPR001650">
    <property type="entry name" value="Helicase_C-like"/>
</dbReference>
<reference evidence="9 10" key="1">
    <citation type="journal article" date="2016" name="Mol. Biol. Evol.">
        <title>Comparative Genomics of Early-Diverging Mushroom-Forming Fungi Provides Insights into the Origins of Lignocellulose Decay Capabilities.</title>
        <authorList>
            <person name="Nagy L.G."/>
            <person name="Riley R."/>
            <person name="Tritt A."/>
            <person name="Adam C."/>
            <person name="Daum C."/>
            <person name="Floudas D."/>
            <person name="Sun H."/>
            <person name="Yadav J.S."/>
            <person name="Pangilinan J."/>
            <person name="Larsson K.H."/>
            <person name="Matsuura K."/>
            <person name="Barry K."/>
            <person name="Labutti K."/>
            <person name="Kuo R."/>
            <person name="Ohm R.A."/>
            <person name="Bhattacharya S.S."/>
            <person name="Shirouzu T."/>
            <person name="Yoshinaga Y."/>
            <person name="Martin F.M."/>
            <person name="Grigoriev I.V."/>
            <person name="Hibbett D.S."/>
        </authorList>
    </citation>
    <scope>NUCLEOTIDE SEQUENCE [LARGE SCALE GENOMIC DNA]</scope>
    <source>
        <strain evidence="9 10">TUFC12733</strain>
    </source>
</reference>
<feature type="region of interest" description="Disordered" evidence="6">
    <location>
        <begin position="13"/>
        <end position="38"/>
    </location>
</feature>
<dbReference type="SMART" id="SM00490">
    <property type="entry name" value="HELICc"/>
    <property type="match status" value="1"/>
</dbReference>
<dbReference type="PANTHER" id="PTHR18934">
    <property type="entry name" value="ATP-DEPENDENT RNA HELICASE"/>
    <property type="match status" value="1"/>
</dbReference>
<feature type="compositionally biased region" description="Basic and acidic residues" evidence="6">
    <location>
        <begin position="1313"/>
        <end position="1328"/>
    </location>
</feature>
<keyword evidence="3 9" id="KW-0378">Hydrolase</keyword>
<dbReference type="PANTHER" id="PTHR18934:SF203">
    <property type="entry name" value="ATP-DEPENDENT RNA HELICASE A"/>
    <property type="match status" value="1"/>
</dbReference>
<dbReference type="SMART" id="SM00487">
    <property type="entry name" value="DEXDc"/>
    <property type="match status" value="1"/>
</dbReference>
<keyword evidence="5" id="KW-0067">ATP-binding</keyword>
<dbReference type="EC" id="3.6.4.13" evidence="1"/>
<feature type="domain" description="Helicase C-terminal" evidence="8">
    <location>
        <begin position="702"/>
        <end position="881"/>
    </location>
</feature>
<proteinExistence type="predicted"/>
<dbReference type="InterPro" id="IPR011545">
    <property type="entry name" value="DEAD/DEAH_box_helicase_dom"/>
</dbReference>
<keyword evidence="2" id="KW-0547">Nucleotide-binding</keyword>
<protein>
    <recommendedName>
        <fullName evidence="1">RNA helicase</fullName>
        <ecNumber evidence="1">3.6.4.13</ecNumber>
    </recommendedName>
</protein>
<dbReference type="GO" id="GO:0016787">
    <property type="term" value="F:hydrolase activity"/>
    <property type="evidence" value="ECO:0007669"/>
    <property type="project" value="UniProtKB-KW"/>
</dbReference>
<evidence type="ECO:0000259" key="7">
    <source>
        <dbReference type="PROSITE" id="PS51192"/>
    </source>
</evidence>
<feature type="domain" description="Helicase ATP-binding" evidence="7">
    <location>
        <begin position="438"/>
        <end position="615"/>
    </location>
</feature>
<organism evidence="9 10">
    <name type="scientific">Calocera viscosa (strain TUFC12733)</name>
    <dbReference type="NCBI Taxonomy" id="1330018"/>
    <lineage>
        <taxon>Eukaryota</taxon>
        <taxon>Fungi</taxon>
        <taxon>Dikarya</taxon>
        <taxon>Basidiomycota</taxon>
        <taxon>Agaricomycotina</taxon>
        <taxon>Dacrymycetes</taxon>
        <taxon>Dacrymycetales</taxon>
        <taxon>Dacrymycetaceae</taxon>
        <taxon>Calocera</taxon>
    </lineage>
</organism>
<feature type="region of interest" description="Disordered" evidence="6">
    <location>
        <begin position="1313"/>
        <end position="1397"/>
    </location>
</feature>
<dbReference type="EMBL" id="KV417301">
    <property type="protein sequence ID" value="KZO93489.1"/>
    <property type="molecule type" value="Genomic_DNA"/>
</dbReference>
<dbReference type="CDD" id="cd17917">
    <property type="entry name" value="DEXHc_RHA-like"/>
    <property type="match status" value="1"/>
</dbReference>
<dbReference type="InterPro" id="IPR027417">
    <property type="entry name" value="P-loop_NTPase"/>
</dbReference>
<dbReference type="SUPFAM" id="SSF52540">
    <property type="entry name" value="P-loop containing nucleoside triphosphate hydrolases"/>
    <property type="match status" value="1"/>
</dbReference>
<accession>A0A167JDP0</accession>
<dbReference type="CDD" id="cd18791">
    <property type="entry name" value="SF2_C_RHA"/>
    <property type="match status" value="1"/>
</dbReference>
<feature type="region of interest" description="Disordered" evidence="6">
    <location>
        <begin position="325"/>
        <end position="355"/>
    </location>
</feature>
<evidence type="ECO:0000256" key="3">
    <source>
        <dbReference type="ARBA" id="ARBA00022801"/>
    </source>
</evidence>
<dbReference type="Pfam" id="PF00271">
    <property type="entry name" value="Helicase_C"/>
    <property type="match status" value="1"/>
</dbReference>
<evidence type="ECO:0000256" key="2">
    <source>
        <dbReference type="ARBA" id="ARBA00022741"/>
    </source>
</evidence>
<evidence type="ECO:0000256" key="5">
    <source>
        <dbReference type="ARBA" id="ARBA00022840"/>
    </source>
</evidence>
<dbReference type="OrthoDB" id="28053at2759"/>
<sequence length="1397" mass="155503">MLGCRSSHIIDAHGRPVTRAISKKTASKEGTDPVNMSGATPVWDEQTIMQQYSFTPQEPRTKRSFPNWIKEPKSPLLNYTNARNVKISEKTEGKPPGWVRTIVEVPMGDELDSAGNLIGTIEGIGDSWNPGNKAQALRLAWLSALLQVLRSGVVDRRGMPVVWNKQPEGLSKTAPQPGEETAILEDGTEVDVPRARQFIDYYCSKYHFPRAEFSYTRHEARGKHTDVQNQWDAMLSIEARKLGIGKGQSKKLAEESAYIDVTKYLAQCDPELWKEFYDRFGSVPADRPVGLAAEMSLGNISSKMQHMLETTWRKIISTDLWRHRPKDAYPTEDTPRGGTPIPMESEPQGDANDWMMEDDTDAVVPKDLPPHSSTESKIATAHLARALADLPGESFHKAKSERLKRQLDRYRETTIPLVKKMRSDRATLPVYQQASSLLEIVRKNGVVICMAATGSGKTTQIPQLILDDWIDAGEGSKCNIICTQPRRIAAVSVASRIARERDETLGDTVGYSVRFEAKRPQLWGSVTFVTTGVFLKMMQTALQSDGSRLAEYSHVIVDEVHERDVDTDLTLAVLKRLLHERRKMGKELKIILMSATIDPTLFTDYFADELTGAPVPVVEIAGRAFPVEKHYLDDVLKEIGHAGLARSQNDGGWVFNEKNVQDFIAKEIGTPINTVMTGQGQLTPANPNPDDMPEIPFPLVALLIAYVLKKSEEGHVLVFLPGWPEITRVRDILMDPARGGPLLGIRFTDQTRYELHILHSSVPIQEQEAVFEPARAGLRRIILATNIAETSVTIPDVVYVVDAARVKENRYDPDRLLSSLVSAWVGHSSLNQRAGRAGRHRPGEYYGVLSKARLESLQKYNVVEMLRTDLSNVIMRVKALNFPGIGTEQIIAETIEPPPEKRVSAAMDNLQLLGALDDERELTSLGKVLLHIPVDTKLGKLCMLGSFFHCLEPVLTIAAILSSRDIFVSPLQKKQEALAIKSSWSPNSYKSDVLASLFAYNAWYELQSNRLYSKANTFAINNFLHKPTLLEVARLKHQIVMHLDRAGILAISGAAELYHRGGNLWGEVQVPVKLNENAQNVPLLAALIAVASQPNFAARKPGKSLLRTMHDKTTMIHPQSVNGSRTDRAIMKTMAESMYTIDDLEGRSDAHNLYAFTEKVRNISQGEKGAMTYLRQTTRLDPLAYVLVGAHRIRAISHGLVCDDFLPIWADEDTLDIVRRLKKALDLSLLRVYEAIHVALLKGRPEQPYNVARLPRGPRAAESDDPDMEENDGRDSVFDEDEDDPARAQPLSLQEIRDLDEMASNLIQILDRYSEENPVRETGGDSRPDSPAPRVSLYGGPNSSTPSLPAFSMPWRTGPTMPFDSTNAGRPRFFGSRPASGATTPFHSLSRPATPGR</sequence>
<dbReference type="Gene3D" id="3.40.50.300">
    <property type="entry name" value="P-loop containing nucleotide triphosphate hydrolases"/>
    <property type="match status" value="2"/>
</dbReference>
<evidence type="ECO:0000256" key="6">
    <source>
        <dbReference type="SAM" id="MobiDB-lite"/>
    </source>
</evidence>
<dbReference type="Pfam" id="PF04408">
    <property type="entry name" value="WHD_HA2"/>
    <property type="match status" value="1"/>
</dbReference>
<dbReference type="GO" id="GO:0003723">
    <property type="term" value="F:RNA binding"/>
    <property type="evidence" value="ECO:0007669"/>
    <property type="project" value="TreeGrafter"/>
</dbReference>
<dbReference type="Pfam" id="PF00270">
    <property type="entry name" value="DEAD"/>
    <property type="match status" value="1"/>
</dbReference>
<dbReference type="SMART" id="SM00847">
    <property type="entry name" value="HA2"/>
    <property type="match status" value="1"/>
</dbReference>